<dbReference type="GO" id="GO:0003677">
    <property type="term" value="F:DNA binding"/>
    <property type="evidence" value="ECO:0007669"/>
    <property type="project" value="InterPro"/>
</dbReference>
<dbReference type="NCBIfam" id="TIGR01557">
    <property type="entry name" value="myb_SHAQKYF"/>
    <property type="match status" value="1"/>
</dbReference>
<evidence type="ECO:0000256" key="5">
    <source>
        <dbReference type="PROSITE-ProRule" id="PRU00169"/>
    </source>
</evidence>
<dbReference type="GO" id="GO:0009736">
    <property type="term" value="P:cytokinin-activated signaling pathway"/>
    <property type="evidence" value="ECO:0007669"/>
    <property type="project" value="InterPro"/>
</dbReference>
<keyword evidence="5" id="KW-0597">Phosphoprotein</keyword>
<feature type="domain" description="Response regulatory" evidence="7">
    <location>
        <begin position="128"/>
        <end position="242"/>
    </location>
</feature>
<dbReference type="Proteomes" id="UP000734854">
    <property type="component" value="Unassembled WGS sequence"/>
</dbReference>
<dbReference type="InterPro" id="IPR006447">
    <property type="entry name" value="Myb_dom_plants"/>
</dbReference>
<evidence type="ECO:0000256" key="2">
    <source>
        <dbReference type="ARBA" id="ARBA00023015"/>
    </source>
</evidence>
<comment type="caution">
    <text evidence="8">The sequence shown here is derived from an EMBL/GenBank/DDBJ whole genome shotgun (WGS) entry which is preliminary data.</text>
</comment>
<dbReference type="EMBL" id="JACMSC010000014">
    <property type="protein sequence ID" value="KAG6489405.1"/>
    <property type="molecule type" value="Genomic_DNA"/>
</dbReference>
<dbReference type="InterPro" id="IPR009057">
    <property type="entry name" value="Homeodomain-like_sf"/>
</dbReference>
<dbReference type="InterPro" id="IPR001789">
    <property type="entry name" value="Sig_transdc_resp-reg_receiver"/>
</dbReference>
<organism evidence="8 9">
    <name type="scientific">Zingiber officinale</name>
    <name type="common">Ginger</name>
    <name type="synonym">Amomum zingiber</name>
    <dbReference type="NCBI Taxonomy" id="94328"/>
    <lineage>
        <taxon>Eukaryota</taxon>
        <taxon>Viridiplantae</taxon>
        <taxon>Streptophyta</taxon>
        <taxon>Embryophyta</taxon>
        <taxon>Tracheophyta</taxon>
        <taxon>Spermatophyta</taxon>
        <taxon>Magnoliopsida</taxon>
        <taxon>Liliopsida</taxon>
        <taxon>Zingiberales</taxon>
        <taxon>Zingiberaceae</taxon>
        <taxon>Zingiber</taxon>
    </lineage>
</organism>
<name>A0A8J5KGN3_ZINOF</name>
<dbReference type="InterPro" id="IPR011006">
    <property type="entry name" value="CheY-like_superfamily"/>
</dbReference>
<evidence type="ECO:0000313" key="9">
    <source>
        <dbReference type="Proteomes" id="UP000734854"/>
    </source>
</evidence>
<evidence type="ECO:0000313" key="8">
    <source>
        <dbReference type="EMBL" id="KAG6489405.1"/>
    </source>
</evidence>
<feature type="compositionally biased region" description="Basic and acidic residues" evidence="6">
    <location>
        <begin position="288"/>
        <end position="297"/>
    </location>
</feature>
<dbReference type="AlphaFoldDB" id="A0A8J5KGN3"/>
<dbReference type="Gene3D" id="1.10.10.60">
    <property type="entry name" value="Homeodomain-like"/>
    <property type="match status" value="1"/>
</dbReference>
<feature type="region of interest" description="Disordered" evidence="6">
    <location>
        <begin position="286"/>
        <end position="309"/>
    </location>
</feature>
<dbReference type="PANTHER" id="PTHR43874:SF19">
    <property type="entry name" value="RESPONSE REGULATOR 23-RELATED"/>
    <property type="match status" value="1"/>
</dbReference>
<dbReference type="PANTHER" id="PTHR43874">
    <property type="entry name" value="TWO-COMPONENT RESPONSE REGULATOR"/>
    <property type="match status" value="1"/>
</dbReference>
<sequence>MRESSARNRERAGREVDGRAACACISFRSARETVPGTQEQVCRTQLCAGVPYAVSRSVRTSNLDISLRIPAWKNPLCYKWHLTSPKKDLYLPSDSLIWAYRHHKNNFHATLNICEDFKLPDNFPMGLKVLVVDDDNASLSLAKNLLLCCGYDVTTCSQAAEAIFLLQENHGFDLIMTDFCMTDMDGFKLFELAGFNMHLPIIMMSADSRFEYVIKGLNHGACGFLCKPLRLEEMQTIWQFVIKRKWPINEVSECYGFLKVHNYEGNRCSTGGTGNASTMNTLTNTFMRSKEKKNQDKEDSEPDNMEPPSKKQRLAWSLELHKKFVNAVNLIGIDRAVPKRILDVINVPGLTRAMVAIYGDSLLFCHGQVSLHVHRLDMAPIMALYDSFGRERRYDLAASRVVDDAMTEVVLLWMDARTWWRVVGRRKAPPTSVARVDYGGGIRLMTRGITMAENLGFIKLRLQLKKLNGIAEYNAELGKFLLCASMNADFSQLRTLDNQTLSILRKITPEALTALQDMSAINQNIQRQDAQGSNPVFPIHGTLEKSTGESPLIPSLPTCNLEVAGSSNANNFQCLNAQYENNLTEMAQQELNAVVSESCETLNLQSSVAPIRSSSVLQVQQVIDMLDENCMAASLPSPTTLQHSITPVIPNSFATSSANLHTVNCPAMMNHSSMIGHTQPITRMLAGDNLDESFSAFQSKQFTHFQPSTNIVAENILDTVNHNTHASGECSSIRDYSQLSFQQDNAPRVTPIITDVLNGPLDKSLSIPGSSFSSEQVPFHTYVSSRWSIPEYVGYPSGSFYIVPNSCSNETDRVDMRELFDQRQSRSSVSSGGTCFLNQFPVVETGTLSDCLTNGDRCTSPNEDVDPHDLSGYDKMT</sequence>
<protein>
    <recommendedName>
        <fullName evidence="7">Response regulatory domain-containing protein</fullName>
    </recommendedName>
</protein>
<dbReference type="SUPFAM" id="SSF46689">
    <property type="entry name" value="Homeodomain-like"/>
    <property type="match status" value="1"/>
</dbReference>
<dbReference type="CDD" id="cd17584">
    <property type="entry name" value="REC_typeB_ARR-like"/>
    <property type="match status" value="1"/>
</dbReference>
<feature type="region of interest" description="Disordered" evidence="6">
    <location>
        <begin position="856"/>
        <end position="877"/>
    </location>
</feature>
<keyword evidence="1" id="KW-0902">Two-component regulatory system</keyword>
<dbReference type="SMART" id="SM00448">
    <property type="entry name" value="REC"/>
    <property type="match status" value="1"/>
</dbReference>
<dbReference type="Pfam" id="PF00072">
    <property type="entry name" value="Response_reg"/>
    <property type="match status" value="1"/>
</dbReference>
<evidence type="ECO:0000256" key="1">
    <source>
        <dbReference type="ARBA" id="ARBA00023012"/>
    </source>
</evidence>
<evidence type="ECO:0000256" key="4">
    <source>
        <dbReference type="ARBA" id="ARBA00023242"/>
    </source>
</evidence>
<feature type="compositionally biased region" description="Basic and acidic residues" evidence="6">
    <location>
        <begin position="865"/>
        <end position="877"/>
    </location>
</feature>
<dbReference type="PROSITE" id="PS50110">
    <property type="entry name" value="RESPONSE_REGULATORY"/>
    <property type="match status" value="1"/>
</dbReference>
<keyword evidence="9" id="KW-1185">Reference proteome</keyword>
<keyword evidence="3" id="KW-0804">Transcription</keyword>
<dbReference type="InterPro" id="IPR045279">
    <property type="entry name" value="ARR-like"/>
</dbReference>
<keyword evidence="2" id="KW-0805">Transcription regulation</keyword>
<gene>
    <name evidence="8" type="ORF">ZIOFF_050674</name>
</gene>
<accession>A0A8J5KGN3</accession>
<evidence type="ECO:0000256" key="3">
    <source>
        <dbReference type="ARBA" id="ARBA00023163"/>
    </source>
</evidence>
<proteinExistence type="predicted"/>
<dbReference type="SUPFAM" id="SSF52172">
    <property type="entry name" value="CheY-like"/>
    <property type="match status" value="1"/>
</dbReference>
<keyword evidence="4" id="KW-0539">Nucleus</keyword>
<evidence type="ECO:0000256" key="6">
    <source>
        <dbReference type="SAM" id="MobiDB-lite"/>
    </source>
</evidence>
<evidence type="ECO:0000259" key="7">
    <source>
        <dbReference type="PROSITE" id="PS50110"/>
    </source>
</evidence>
<feature type="modified residue" description="4-aspartylphosphate" evidence="5">
    <location>
        <position position="178"/>
    </location>
</feature>
<dbReference type="Gene3D" id="3.40.50.2300">
    <property type="match status" value="1"/>
</dbReference>
<reference evidence="8 9" key="1">
    <citation type="submission" date="2020-08" db="EMBL/GenBank/DDBJ databases">
        <title>Plant Genome Project.</title>
        <authorList>
            <person name="Zhang R.-G."/>
        </authorList>
    </citation>
    <scope>NUCLEOTIDE SEQUENCE [LARGE SCALE GENOMIC DNA]</scope>
    <source>
        <tissue evidence="8">Rhizome</tissue>
    </source>
</reference>
<dbReference type="GO" id="GO:0000160">
    <property type="term" value="P:phosphorelay signal transduction system"/>
    <property type="evidence" value="ECO:0007669"/>
    <property type="project" value="UniProtKB-KW"/>
</dbReference>